<sequence length="602" mass="66072">MSNVTYQRSTYVMQVLGAVMHDCHSAPPTFHGLGGVFLAQSCQTFDENGLCSIFMLRAILSSLHPHIPSFIMPETQFQSDEAQLVAVFVECIFYGVYLVTFLAALQSILWTGPERAWLPRLNRNKTMFAVVLLMFTDSSLNLALGLVRILQGLIYSKRSGGGAVEQLGLDWVNIVKPVTVNIQTMVADGVLIYRCWVVYAKSHRVVLLPIVLWFGSLACTAVSMYMQGVLTSGSSRVNGGTLFPVIIGFWSATIALNLYATTMIVIRIWRVVNETAMTHRLFPFCPVQPQSRLQNIMRIIIESGLVYTLSTVIVFATLLSGSNSIFITSAAEIQVIGIAFNLILIRAKSASELATENVDYTAHDIRFASPMTDAITGGTDHLHGILESEADAADDLDVEKNANDSGKSRETGTRPLKQGTSGRTEDDRLESRRRIAPEVAKLHLRQVERYKKAHNFTSLASSKTLKPSQVFKNASHLSFDCPPTADLIMKLSFTLLIPIAALATGASAAECYAQGGSHRCVDGDSMWTFRQWYCTQDFQGNGGSKRYNADNGFSAVISRAGPFSSQQQCWDSSADIINTCMGHKDGGTWTGSSMELNINFCA</sequence>
<evidence type="ECO:0000256" key="1">
    <source>
        <dbReference type="SAM" id="MobiDB-lite"/>
    </source>
</evidence>
<feature type="compositionally biased region" description="Basic and acidic residues" evidence="1">
    <location>
        <begin position="399"/>
        <end position="412"/>
    </location>
</feature>
<feature type="transmembrane region" description="Helical" evidence="2">
    <location>
        <begin position="128"/>
        <end position="150"/>
    </location>
</feature>
<feature type="transmembrane region" description="Helical" evidence="2">
    <location>
        <begin position="299"/>
        <end position="319"/>
    </location>
</feature>
<keyword evidence="2" id="KW-1133">Transmembrane helix</keyword>
<gene>
    <name evidence="3" type="ORF">LshimejAT787_1101620</name>
</gene>
<feature type="transmembrane region" description="Helical" evidence="2">
    <location>
        <begin position="84"/>
        <end position="108"/>
    </location>
</feature>
<keyword evidence="2" id="KW-0812">Transmembrane</keyword>
<feature type="transmembrane region" description="Helical" evidence="2">
    <location>
        <begin position="205"/>
        <end position="226"/>
    </location>
</feature>
<dbReference type="Pfam" id="PF21691">
    <property type="entry name" value="LDL"/>
    <property type="match status" value="1"/>
</dbReference>
<protein>
    <submittedName>
        <fullName evidence="3">Uncharacterized protein</fullName>
    </submittedName>
</protein>
<organism evidence="3 4">
    <name type="scientific">Lyophyllum shimeji</name>
    <name type="common">Hon-shimeji</name>
    <name type="synonym">Tricholoma shimeji</name>
    <dbReference type="NCBI Taxonomy" id="47721"/>
    <lineage>
        <taxon>Eukaryota</taxon>
        <taxon>Fungi</taxon>
        <taxon>Dikarya</taxon>
        <taxon>Basidiomycota</taxon>
        <taxon>Agaricomycotina</taxon>
        <taxon>Agaricomycetes</taxon>
        <taxon>Agaricomycetidae</taxon>
        <taxon>Agaricales</taxon>
        <taxon>Tricholomatineae</taxon>
        <taxon>Lyophyllaceae</taxon>
        <taxon>Lyophyllum</taxon>
    </lineage>
</organism>
<dbReference type="Proteomes" id="UP001063166">
    <property type="component" value="Unassembled WGS sequence"/>
</dbReference>
<evidence type="ECO:0000313" key="4">
    <source>
        <dbReference type="Proteomes" id="UP001063166"/>
    </source>
</evidence>
<dbReference type="OrthoDB" id="3357408at2759"/>
<reference evidence="3" key="1">
    <citation type="submission" date="2022-07" db="EMBL/GenBank/DDBJ databases">
        <title>The genome of Lyophyllum shimeji provides insight into the initial evolution of ectomycorrhizal fungal genome.</title>
        <authorList>
            <person name="Kobayashi Y."/>
            <person name="Shibata T."/>
            <person name="Hirakawa H."/>
            <person name="Shigenobu S."/>
            <person name="Nishiyama T."/>
            <person name="Yamada A."/>
            <person name="Hasebe M."/>
            <person name="Kawaguchi M."/>
        </authorList>
    </citation>
    <scope>NUCLEOTIDE SEQUENCE</scope>
    <source>
        <strain evidence="3">AT787</strain>
    </source>
</reference>
<proteinExistence type="predicted"/>
<feature type="compositionally biased region" description="Basic and acidic residues" evidence="1">
    <location>
        <begin position="423"/>
        <end position="433"/>
    </location>
</feature>
<dbReference type="CDD" id="cd22811">
    <property type="entry name" value="agbl-like"/>
    <property type="match status" value="1"/>
</dbReference>
<comment type="caution">
    <text evidence="3">The sequence shown here is derived from an EMBL/GenBank/DDBJ whole genome shotgun (WGS) entry which is preliminary data.</text>
</comment>
<keyword evidence="4" id="KW-1185">Reference proteome</keyword>
<evidence type="ECO:0000313" key="3">
    <source>
        <dbReference type="EMBL" id="GLB42147.1"/>
    </source>
</evidence>
<feature type="region of interest" description="Disordered" evidence="1">
    <location>
        <begin position="399"/>
        <end position="433"/>
    </location>
</feature>
<dbReference type="EMBL" id="BRPK01000011">
    <property type="protein sequence ID" value="GLB42147.1"/>
    <property type="molecule type" value="Genomic_DNA"/>
</dbReference>
<keyword evidence="2" id="KW-0472">Membrane</keyword>
<accession>A0A9P3URE4</accession>
<name>A0A9P3URE4_LYOSH</name>
<evidence type="ECO:0000256" key="2">
    <source>
        <dbReference type="SAM" id="Phobius"/>
    </source>
</evidence>
<dbReference type="AlphaFoldDB" id="A0A9P3URE4"/>
<feature type="transmembrane region" description="Helical" evidence="2">
    <location>
        <begin position="246"/>
        <end position="269"/>
    </location>
</feature>
<feature type="transmembrane region" description="Helical" evidence="2">
    <location>
        <begin position="325"/>
        <end position="345"/>
    </location>
</feature>
<dbReference type="InterPro" id="IPR048508">
    <property type="entry name" value="LDL"/>
</dbReference>